<sequence>MRIIATLLTLGLSLLSSVQAEERPQDYRQLLPLTLDGAGPWYRVELPMAVHYAARHADLRDLRIFNGAGQAQAYALLPGRSESRDEEQEHGVRWFPLYADAQQNNAPRLRVQRSTDGTLIELSGDEPSPAQRQLRGWLLDASAIDAPLVRLDLSWSGGEEGFQSFSIEASDDLQHWRRWGEGQVARLSFAGDRIDQRQVELPARSARYIRLLWDSPRQVPELDAVTLRSRRQASSPAPLLWSGPMQAQITNDGHYQWQLPQALPVERLRIHLDEPNTLAPVLFEARSVEKDPWRVLASGVFYRLPQDGREVRQDELALPAWPVRQVRLKVDARGGGLGDQAPTAAFAVRATQLVFLARGEPPYRLAVGRGDVTSAALPVSTLIPGYSDERLASLTVAQVDVTAVQSTEVDAPATAAMDWKRWGLWAVLLLGVALLAAMAASLLRRPDKG</sequence>
<dbReference type="Proteomes" id="UP000254260">
    <property type="component" value="Unassembled WGS sequence"/>
</dbReference>
<protein>
    <submittedName>
        <fullName evidence="3">Membrane protein</fullName>
    </submittedName>
</protein>
<organism evidence="3 4">
    <name type="scientific">Ectopseudomonas mendocina</name>
    <name type="common">Pseudomonas mendocina</name>
    <dbReference type="NCBI Taxonomy" id="300"/>
    <lineage>
        <taxon>Bacteria</taxon>
        <taxon>Pseudomonadati</taxon>
        <taxon>Pseudomonadota</taxon>
        <taxon>Gammaproteobacteria</taxon>
        <taxon>Pseudomonadales</taxon>
        <taxon>Pseudomonadaceae</taxon>
        <taxon>Ectopseudomonas</taxon>
    </lineage>
</organism>
<evidence type="ECO:0000256" key="2">
    <source>
        <dbReference type="SAM" id="SignalP"/>
    </source>
</evidence>
<evidence type="ECO:0000256" key="1">
    <source>
        <dbReference type="SAM" id="Phobius"/>
    </source>
</evidence>
<feature type="transmembrane region" description="Helical" evidence="1">
    <location>
        <begin position="422"/>
        <end position="443"/>
    </location>
</feature>
<dbReference type="Pfam" id="PF13163">
    <property type="entry name" value="DUF3999"/>
    <property type="match status" value="1"/>
</dbReference>
<dbReference type="EMBL" id="UGUU01000001">
    <property type="protein sequence ID" value="SUD41985.1"/>
    <property type="molecule type" value="Genomic_DNA"/>
</dbReference>
<dbReference type="InterPro" id="IPR025060">
    <property type="entry name" value="DUF3999"/>
</dbReference>
<reference evidence="3 4" key="1">
    <citation type="submission" date="2018-06" db="EMBL/GenBank/DDBJ databases">
        <authorList>
            <consortium name="Pathogen Informatics"/>
            <person name="Doyle S."/>
        </authorList>
    </citation>
    <scope>NUCLEOTIDE SEQUENCE [LARGE SCALE GENOMIC DNA]</scope>
    <source>
        <strain evidence="3 4">NCTC10899</strain>
    </source>
</reference>
<proteinExistence type="predicted"/>
<dbReference type="AlphaFoldDB" id="A0A379J0L7"/>
<evidence type="ECO:0000313" key="4">
    <source>
        <dbReference type="Proteomes" id="UP000254260"/>
    </source>
</evidence>
<feature type="signal peptide" evidence="2">
    <location>
        <begin position="1"/>
        <end position="20"/>
    </location>
</feature>
<evidence type="ECO:0000313" key="3">
    <source>
        <dbReference type="EMBL" id="SUD41985.1"/>
    </source>
</evidence>
<keyword evidence="1" id="KW-1133">Transmembrane helix</keyword>
<name>A0A379J0L7_ECTME</name>
<keyword evidence="2" id="KW-0732">Signal</keyword>
<dbReference type="RefSeq" id="WP_115292485.1">
    <property type="nucleotide sequence ID" value="NZ_UGUU01000001.1"/>
</dbReference>
<gene>
    <name evidence="3" type="ORF">NCTC10899_04870</name>
</gene>
<keyword evidence="1" id="KW-0472">Membrane</keyword>
<dbReference type="OrthoDB" id="5405606at2"/>
<feature type="chain" id="PRO_5016623681" evidence="2">
    <location>
        <begin position="21"/>
        <end position="449"/>
    </location>
</feature>
<keyword evidence="1" id="KW-0812">Transmembrane</keyword>
<accession>A0A379J0L7</accession>